<dbReference type="OrthoDB" id="9792542at2"/>
<evidence type="ECO:0000313" key="3">
    <source>
        <dbReference type="Proteomes" id="UP000199701"/>
    </source>
</evidence>
<organism evidence="2 3">
    <name type="scientific">[Clostridium] fimetarium</name>
    <dbReference type="NCBI Taxonomy" id="99656"/>
    <lineage>
        <taxon>Bacteria</taxon>
        <taxon>Bacillati</taxon>
        <taxon>Bacillota</taxon>
        <taxon>Clostridia</taxon>
        <taxon>Lachnospirales</taxon>
        <taxon>Lachnospiraceae</taxon>
    </lineage>
</organism>
<dbReference type="STRING" id="99656.SAMN05421659_10667"/>
<reference evidence="2 3" key="1">
    <citation type="submission" date="2016-10" db="EMBL/GenBank/DDBJ databases">
        <authorList>
            <person name="de Groot N.N."/>
        </authorList>
    </citation>
    <scope>NUCLEOTIDE SEQUENCE [LARGE SCALE GENOMIC DNA]</scope>
    <source>
        <strain evidence="2 3">DSM 9179</strain>
    </source>
</reference>
<dbReference type="SUPFAM" id="SSF50475">
    <property type="entry name" value="FMN-binding split barrel"/>
    <property type="match status" value="1"/>
</dbReference>
<name>A0A1I0PW67_9FIRM</name>
<dbReference type="Proteomes" id="UP000199701">
    <property type="component" value="Unassembled WGS sequence"/>
</dbReference>
<dbReference type="EMBL" id="FOJI01000006">
    <property type="protein sequence ID" value="SEW18715.1"/>
    <property type="molecule type" value="Genomic_DNA"/>
</dbReference>
<dbReference type="Gene3D" id="2.30.110.10">
    <property type="entry name" value="Electron Transport, Fmn-binding Protein, Chain A"/>
    <property type="match status" value="1"/>
</dbReference>
<sequence>MNEVYEYLKKCGVFYLATTEGDQPRVRPFGALGIFENKLYIQTGNIKNVFKQIKKDPKTEICAMYSDGTWIRIEATVVQDDRIEARQYMIDENPSIKGMYAADDGNCEVLYLKDATATIYSFTGAPITITF</sequence>
<dbReference type="RefSeq" id="WP_092453110.1">
    <property type="nucleotide sequence ID" value="NZ_FOJI01000006.1"/>
</dbReference>
<proteinExistence type="predicted"/>
<protein>
    <submittedName>
        <fullName evidence="2">Uncharacterized protein, pyridoxamine 5'-phosphate oxidase (PNPOx-like) family</fullName>
    </submittedName>
</protein>
<keyword evidence="3" id="KW-1185">Reference proteome</keyword>
<dbReference type="InterPro" id="IPR012349">
    <property type="entry name" value="Split_barrel_FMN-bd"/>
</dbReference>
<accession>A0A1I0PW67</accession>
<dbReference type="AlphaFoldDB" id="A0A1I0PW67"/>
<evidence type="ECO:0000259" key="1">
    <source>
        <dbReference type="Pfam" id="PF01243"/>
    </source>
</evidence>
<dbReference type="InterPro" id="IPR011576">
    <property type="entry name" value="Pyridox_Oxase_N"/>
</dbReference>
<gene>
    <name evidence="2" type="ORF">SAMN05421659_10667</name>
</gene>
<feature type="domain" description="Pyridoxamine 5'-phosphate oxidase N-terminal" evidence="1">
    <location>
        <begin position="3"/>
        <end position="89"/>
    </location>
</feature>
<dbReference type="Pfam" id="PF01243">
    <property type="entry name" value="PNPOx_N"/>
    <property type="match status" value="1"/>
</dbReference>
<evidence type="ECO:0000313" key="2">
    <source>
        <dbReference type="EMBL" id="SEW18715.1"/>
    </source>
</evidence>